<accession>G3MAZ9</accession>
<reference evidence="1 2" key="1">
    <citation type="submission" date="2011-09" db="EMBL/GenBank/DDBJ databases">
        <authorList>
            <person name="Pope W.H."/>
            <person name="Pedulla M.L."/>
            <person name="Ford M.E."/>
            <person name="Peebles C.L."/>
            <person name="Hatfull G.H."/>
            <person name="Hendrix R.W."/>
        </authorList>
    </citation>
    <scope>NUCLEOTIDE SEQUENCE [LARGE SCALE GENOMIC DNA]</scope>
    <source>
        <strain evidence="1">G</strain>
    </source>
</reference>
<dbReference type="RefSeq" id="YP_009015911.1">
    <property type="nucleotide sequence ID" value="NC_023719.1"/>
</dbReference>
<name>G3MAZ9_9CAUD</name>
<sequence>MSVVKWWVENDLSAVEQGKMKRRAETTLSDILLNWGKDATAAKETHVKFIKVTNGRSKAIEFEIHTSEPITKKENRMYQNIPIIIGKYQLVFRRANLKRKDGPQGNSINIQIAREKLDDILDSHPISAFKAANRNWVDLDELNVMLMEIDEFMQEIESYEVMDTLMF</sequence>
<dbReference type="EMBL" id="JN638751">
    <property type="protein sequence ID" value="AEO93864.1"/>
    <property type="molecule type" value="Genomic_DNA"/>
</dbReference>
<gene>
    <name evidence="1" type="primary">619</name>
    <name evidence="1" type="ORF">G_619</name>
</gene>
<proteinExistence type="predicted"/>
<protein>
    <submittedName>
        <fullName evidence="1">Gp619</fullName>
    </submittedName>
</protein>
<dbReference type="KEGG" id="vg:18563829"/>
<dbReference type="Proteomes" id="UP000009273">
    <property type="component" value="Segment"/>
</dbReference>
<organism evidence="1 2">
    <name type="scientific">Bacillus phage G</name>
    <dbReference type="NCBI Taxonomy" id="2884420"/>
    <lineage>
        <taxon>Viruses</taxon>
        <taxon>Duplodnaviria</taxon>
        <taxon>Heunggongvirae</taxon>
        <taxon>Uroviricota</taxon>
        <taxon>Caudoviricetes</taxon>
        <taxon>Donellivirus</taxon>
        <taxon>Donellivirus gee</taxon>
    </lineage>
</organism>
<dbReference type="GeneID" id="18563829"/>
<keyword evidence="2" id="KW-1185">Reference proteome</keyword>
<evidence type="ECO:0000313" key="1">
    <source>
        <dbReference type="EMBL" id="AEO93864.1"/>
    </source>
</evidence>
<evidence type="ECO:0000313" key="2">
    <source>
        <dbReference type="Proteomes" id="UP000009273"/>
    </source>
</evidence>